<dbReference type="Pfam" id="PF00089">
    <property type="entry name" value="Trypsin"/>
    <property type="match status" value="1"/>
</dbReference>
<dbReference type="Gene3D" id="2.40.10.10">
    <property type="entry name" value="Trypsin-like serine proteases"/>
    <property type="match status" value="2"/>
</dbReference>
<dbReference type="Proteomes" id="UP000183832">
    <property type="component" value="Unassembled WGS sequence"/>
</dbReference>
<proteinExistence type="inferred from homology"/>
<dbReference type="InterPro" id="IPR009003">
    <property type="entry name" value="Peptidase_S1_PA"/>
</dbReference>
<keyword evidence="2" id="KW-0732">Signal</keyword>
<sequence length="243" mass="26755">MELKSFVLILSVFVLIHKSCAQNRFLVNVVEMDAVTLANPSMRCIGTVLSSRHILTTATCLLAVPRNRILGIEAQFAVTNSSIHFINRTTRHPDFMNSNRNVEALTSPRNDIAILEIDNPLNTTIFRPQSIGALETERSCSLFALNTAAANPGAIVVAINRPSTCVYDNNQVFCSIILSVEQCLQVRPGSPVTCGQSGFIGGIVVNNCSHQNLIIQYHNVGQFRNWIEGVVSGDMRSEDNFDY</sequence>
<evidence type="ECO:0000256" key="1">
    <source>
        <dbReference type="ARBA" id="ARBA00024195"/>
    </source>
</evidence>
<reference evidence="4 5" key="1">
    <citation type="submission" date="2015-04" db="EMBL/GenBank/DDBJ databases">
        <authorList>
            <person name="Syromyatnikov M.Y."/>
            <person name="Popov V.N."/>
        </authorList>
    </citation>
    <scope>NUCLEOTIDE SEQUENCE [LARGE SCALE GENOMIC DNA]</scope>
</reference>
<dbReference type="InterPro" id="IPR001254">
    <property type="entry name" value="Trypsin_dom"/>
</dbReference>
<protein>
    <submittedName>
        <fullName evidence="4">CLUMA_CG016402, isoform A</fullName>
    </submittedName>
</protein>
<dbReference type="EMBL" id="CVRI01000059">
    <property type="protein sequence ID" value="CRL03809.1"/>
    <property type="molecule type" value="Genomic_DNA"/>
</dbReference>
<gene>
    <name evidence="4" type="ORF">CLUMA_CG016402</name>
</gene>
<dbReference type="AlphaFoldDB" id="A0A1J1IYZ7"/>
<evidence type="ECO:0000313" key="5">
    <source>
        <dbReference type="Proteomes" id="UP000183832"/>
    </source>
</evidence>
<dbReference type="GO" id="GO:0006508">
    <property type="term" value="P:proteolysis"/>
    <property type="evidence" value="ECO:0007669"/>
    <property type="project" value="InterPro"/>
</dbReference>
<evidence type="ECO:0000259" key="3">
    <source>
        <dbReference type="PROSITE" id="PS50240"/>
    </source>
</evidence>
<evidence type="ECO:0000313" key="4">
    <source>
        <dbReference type="EMBL" id="CRL03809.1"/>
    </source>
</evidence>
<organism evidence="4 5">
    <name type="scientific">Clunio marinus</name>
    <dbReference type="NCBI Taxonomy" id="568069"/>
    <lineage>
        <taxon>Eukaryota</taxon>
        <taxon>Metazoa</taxon>
        <taxon>Ecdysozoa</taxon>
        <taxon>Arthropoda</taxon>
        <taxon>Hexapoda</taxon>
        <taxon>Insecta</taxon>
        <taxon>Pterygota</taxon>
        <taxon>Neoptera</taxon>
        <taxon>Endopterygota</taxon>
        <taxon>Diptera</taxon>
        <taxon>Nematocera</taxon>
        <taxon>Chironomoidea</taxon>
        <taxon>Chironomidae</taxon>
        <taxon>Clunio</taxon>
    </lineage>
</organism>
<feature type="domain" description="Peptidase S1" evidence="3">
    <location>
        <begin position="44"/>
        <end position="232"/>
    </location>
</feature>
<dbReference type="GO" id="GO:0004252">
    <property type="term" value="F:serine-type endopeptidase activity"/>
    <property type="evidence" value="ECO:0007669"/>
    <property type="project" value="InterPro"/>
</dbReference>
<dbReference type="SUPFAM" id="SSF50494">
    <property type="entry name" value="Trypsin-like serine proteases"/>
    <property type="match status" value="1"/>
</dbReference>
<dbReference type="OrthoDB" id="422086at2759"/>
<feature type="signal peptide" evidence="2">
    <location>
        <begin position="1"/>
        <end position="21"/>
    </location>
</feature>
<feature type="chain" id="PRO_5012453038" evidence="2">
    <location>
        <begin position="22"/>
        <end position="243"/>
    </location>
</feature>
<comment type="similarity">
    <text evidence="1">Belongs to the peptidase S1 family. CLIP subfamily.</text>
</comment>
<keyword evidence="5" id="KW-1185">Reference proteome</keyword>
<evidence type="ECO:0000256" key="2">
    <source>
        <dbReference type="SAM" id="SignalP"/>
    </source>
</evidence>
<dbReference type="PROSITE" id="PS50240">
    <property type="entry name" value="TRYPSIN_DOM"/>
    <property type="match status" value="1"/>
</dbReference>
<name>A0A1J1IYZ7_9DIPT</name>
<accession>A0A1J1IYZ7</accession>
<dbReference type="InterPro" id="IPR043504">
    <property type="entry name" value="Peptidase_S1_PA_chymotrypsin"/>
</dbReference>